<sequence length="172" mass="19208">MIAIHLALLAVWALRLELRLVFALQNQNTVSFFIAATATTFGTVYSAVLVFLTQTLAMRRSLRTRQMLTATHDSAAAWAGISSAFLQLWQQRAVRRSTIGVASILVYLGTISALHIITSTLFFLDTFNSSQTVNIPTRGLPAYNYFAYDPSKEEDRSRVQQAILDLHKITII</sequence>
<protein>
    <submittedName>
        <fullName evidence="3">Uncharacterized protein</fullName>
    </submittedName>
</protein>
<dbReference type="Proteomes" id="UP001218218">
    <property type="component" value="Unassembled WGS sequence"/>
</dbReference>
<dbReference type="AlphaFoldDB" id="A0AAD6ZI10"/>
<proteinExistence type="predicted"/>
<keyword evidence="1" id="KW-1133">Transmembrane helix</keyword>
<evidence type="ECO:0000256" key="1">
    <source>
        <dbReference type="SAM" id="Phobius"/>
    </source>
</evidence>
<name>A0AAD6ZI10_9AGAR</name>
<dbReference type="EMBL" id="JARIHO010000047">
    <property type="protein sequence ID" value="KAJ7323292.1"/>
    <property type="molecule type" value="Genomic_DNA"/>
</dbReference>
<organism evidence="3 4">
    <name type="scientific">Mycena albidolilacea</name>
    <dbReference type="NCBI Taxonomy" id="1033008"/>
    <lineage>
        <taxon>Eukaryota</taxon>
        <taxon>Fungi</taxon>
        <taxon>Dikarya</taxon>
        <taxon>Basidiomycota</taxon>
        <taxon>Agaricomycotina</taxon>
        <taxon>Agaricomycetes</taxon>
        <taxon>Agaricomycetidae</taxon>
        <taxon>Agaricales</taxon>
        <taxon>Marasmiineae</taxon>
        <taxon>Mycenaceae</taxon>
        <taxon>Mycena</taxon>
    </lineage>
</organism>
<feature type="signal peptide" evidence="2">
    <location>
        <begin position="1"/>
        <end position="23"/>
    </location>
</feature>
<keyword evidence="2" id="KW-0732">Signal</keyword>
<keyword evidence="1" id="KW-0812">Transmembrane</keyword>
<reference evidence="3" key="1">
    <citation type="submission" date="2023-03" db="EMBL/GenBank/DDBJ databases">
        <title>Massive genome expansion in bonnet fungi (Mycena s.s.) driven by repeated elements and novel gene families across ecological guilds.</title>
        <authorList>
            <consortium name="Lawrence Berkeley National Laboratory"/>
            <person name="Harder C.B."/>
            <person name="Miyauchi S."/>
            <person name="Viragh M."/>
            <person name="Kuo A."/>
            <person name="Thoen E."/>
            <person name="Andreopoulos B."/>
            <person name="Lu D."/>
            <person name="Skrede I."/>
            <person name="Drula E."/>
            <person name="Henrissat B."/>
            <person name="Morin E."/>
            <person name="Kohler A."/>
            <person name="Barry K."/>
            <person name="LaButti K."/>
            <person name="Morin E."/>
            <person name="Salamov A."/>
            <person name="Lipzen A."/>
            <person name="Mereny Z."/>
            <person name="Hegedus B."/>
            <person name="Baldrian P."/>
            <person name="Stursova M."/>
            <person name="Weitz H."/>
            <person name="Taylor A."/>
            <person name="Grigoriev I.V."/>
            <person name="Nagy L.G."/>
            <person name="Martin F."/>
            <person name="Kauserud H."/>
        </authorList>
    </citation>
    <scope>NUCLEOTIDE SEQUENCE</scope>
    <source>
        <strain evidence="3">CBHHK002</strain>
    </source>
</reference>
<keyword evidence="1" id="KW-0472">Membrane</keyword>
<evidence type="ECO:0000313" key="4">
    <source>
        <dbReference type="Proteomes" id="UP001218218"/>
    </source>
</evidence>
<keyword evidence="4" id="KW-1185">Reference proteome</keyword>
<feature type="transmembrane region" description="Helical" evidence="1">
    <location>
        <begin position="33"/>
        <end position="57"/>
    </location>
</feature>
<gene>
    <name evidence="3" type="ORF">DFH08DRAFT_1029654</name>
</gene>
<feature type="transmembrane region" description="Helical" evidence="1">
    <location>
        <begin position="99"/>
        <end position="124"/>
    </location>
</feature>
<evidence type="ECO:0000313" key="3">
    <source>
        <dbReference type="EMBL" id="KAJ7323292.1"/>
    </source>
</evidence>
<accession>A0AAD6ZI10</accession>
<evidence type="ECO:0000256" key="2">
    <source>
        <dbReference type="SAM" id="SignalP"/>
    </source>
</evidence>
<feature type="chain" id="PRO_5042174978" evidence="2">
    <location>
        <begin position="24"/>
        <end position="172"/>
    </location>
</feature>
<comment type="caution">
    <text evidence="3">The sequence shown here is derived from an EMBL/GenBank/DDBJ whole genome shotgun (WGS) entry which is preliminary data.</text>
</comment>